<dbReference type="AlphaFoldDB" id="A0A3D8QXN7"/>
<dbReference type="OrthoDB" id="3037908at2759"/>
<proteinExistence type="predicted"/>
<sequence>MQVWRTKAIRSKIANTFQIATNLPASEAAFEQGPEEKTGSMSEALHIGASNYSSFAGKVLVSYPLSRNLAHSYKSHPDDHPEDLQNGAYWKRSQESMDSLSIMLFFLPEHLRLPQRLHDQNAIFVNLNLHASSICLHWSAVNKIIEHDLSPELLVENKTDYFL</sequence>
<dbReference type="STRING" id="1849047.A0A3D8QXN7"/>
<protein>
    <submittedName>
        <fullName evidence="1">Uncharacterized protein</fullName>
    </submittedName>
</protein>
<evidence type="ECO:0000313" key="2">
    <source>
        <dbReference type="Proteomes" id="UP000256645"/>
    </source>
</evidence>
<accession>A0A3D8QXN7</accession>
<keyword evidence="2" id="KW-1185">Reference proteome</keyword>
<organism evidence="1 2">
    <name type="scientific">Coleophoma cylindrospora</name>
    <dbReference type="NCBI Taxonomy" id="1849047"/>
    <lineage>
        <taxon>Eukaryota</taxon>
        <taxon>Fungi</taxon>
        <taxon>Dikarya</taxon>
        <taxon>Ascomycota</taxon>
        <taxon>Pezizomycotina</taxon>
        <taxon>Leotiomycetes</taxon>
        <taxon>Helotiales</taxon>
        <taxon>Dermateaceae</taxon>
        <taxon>Coleophoma</taxon>
    </lineage>
</organism>
<reference evidence="1 2" key="1">
    <citation type="journal article" date="2018" name="IMA Fungus">
        <title>IMA Genome-F 9: Draft genome sequence of Annulohypoxylon stygium, Aspergillus mulundensis, Berkeleyomyces basicola (syn. Thielaviopsis basicola), Ceratocystis smalleyi, two Cercospora beticola strains, Coleophoma cylindrospora, Fusarium fracticaudum, Phialophora cf. hyalina, and Morchella septimelata.</title>
        <authorList>
            <person name="Wingfield B.D."/>
            <person name="Bills G.F."/>
            <person name="Dong Y."/>
            <person name="Huang W."/>
            <person name="Nel W.J."/>
            <person name="Swalarsk-Parry B.S."/>
            <person name="Vaghefi N."/>
            <person name="Wilken P.M."/>
            <person name="An Z."/>
            <person name="de Beer Z.W."/>
            <person name="De Vos L."/>
            <person name="Chen L."/>
            <person name="Duong T.A."/>
            <person name="Gao Y."/>
            <person name="Hammerbacher A."/>
            <person name="Kikkert J.R."/>
            <person name="Li Y."/>
            <person name="Li H."/>
            <person name="Li K."/>
            <person name="Li Q."/>
            <person name="Liu X."/>
            <person name="Ma X."/>
            <person name="Naidoo K."/>
            <person name="Pethybridge S.J."/>
            <person name="Sun J."/>
            <person name="Steenkamp E.T."/>
            <person name="van der Nest M.A."/>
            <person name="van Wyk S."/>
            <person name="Wingfield M.J."/>
            <person name="Xiong C."/>
            <person name="Yue Q."/>
            <person name="Zhang X."/>
        </authorList>
    </citation>
    <scope>NUCLEOTIDE SEQUENCE [LARGE SCALE GENOMIC DNA]</scope>
    <source>
        <strain evidence="1 2">BP6252</strain>
    </source>
</reference>
<gene>
    <name evidence="1" type="ORF">BP6252_10182</name>
</gene>
<dbReference type="Proteomes" id="UP000256645">
    <property type="component" value="Unassembled WGS sequence"/>
</dbReference>
<comment type="caution">
    <text evidence="1">The sequence shown here is derived from an EMBL/GenBank/DDBJ whole genome shotgun (WGS) entry which is preliminary data.</text>
</comment>
<evidence type="ECO:0000313" key="1">
    <source>
        <dbReference type="EMBL" id="RDW66547.1"/>
    </source>
</evidence>
<dbReference type="EMBL" id="PDLM01000011">
    <property type="protein sequence ID" value="RDW66547.1"/>
    <property type="molecule type" value="Genomic_DNA"/>
</dbReference>
<name>A0A3D8QXN7_9HELO</name>